<evidence type="ECO:0000313" key="7">
    <source>
        <dbReference type="EMBL" id="PYI10287.1"/>
    </source>
</evidence>
<keyword evidence="4 6" id="KW-0472">Membrane</keyword>
<keyword evidence="2 6" id="KW-0812">Transmembrane</keyword>
<feature type="transmembrane region" description="Helical" evidence="6">
    <location>
        <begin position="102"/>
        <end position="120"/>
    </location>
</feature>
<evidence type="ECO:0000256" key="6">
    <source>
        <dbReference type="SAM" id="Phobius"/>
    </source>
</evidence>
<evidence type="ECO:0000256" key="4">
    <source>
        <dbReference type="ARBA" id="ARBA00023136"/>
    </source>
</evidence>
<reference evidence="7 8" key="1">
    <citation type="submission" date="2018-02" db="EMBL/GenBank/DDBJ databases">
        <title>The genomes of Aspergillus section Nigri reveals drivers in fungal speciation.</title>
        <authorList>
            <consortium name="DOE Joint Genome Institute"/>
            <person name="Vesth T.C."/>
            <person name="Nybo J."/>
            <person name="Theobald S."/>
            <person name="Brandl J."/>
            <person name="Frisvad J.C."/>
            <person name="Nielsen K.F."/>
            <person name="Lyhne E.K."/>
            <person name="Kogle M.E."/>
            <person name="Kuo A."/>
            <person name="Riley R."/>
            <person name="Clum A."/>
            <person name="Nolan M."/>
            <person name="Lipzen A."/>
            <person name="Salamov A."/>
            <person name="Henrissat B."/>
            <person name="Wiebenga A."/>
            <person name="De vries R.P."/>
            <person name="Grigoriev I.V."/>
            <person name="Mortensen U.H."/>
            <person name="Andersen M.R."/>
            <person name="Baker S.E."/>
        </authorList>
    </citation>
    <scope>NUCLEOTIDE SEQUENCE [LARGE SCALE GENOMIC DNA]</scope>
    <source>
        <strain evidence="7 8">CBS 121057</strain>
    </source>
</reference>
<protein>
    <submittedName>
        <fullName evidence="7">Uncharacterized protein</fullName>
    </submittedName>
</protein>
<gene>
    <name evidence="7" type="ORF">BO78DRAFT_394395</name>
</gene>
<evidence type="ECO:0000256" key="2">
    <source>
        <dbReference type="ARBA" id="ARBA00022692"/>
    </source>
</evidence>
<feature type="compositionally biased region" description="Polar residues" evidence="5">
    <location>
        <begin position="1"/>
        <end position="10"/>
    </location>
</feature>
<organism evidence="7 8">
    <name type="scientific">Aspergillus sclerotiicarbonarius (strain CBS 121057 / IBT 28362)</name>
    <dbReference type="NCBI Taxonomy" id="1448318"/>
    <lineage>
        <taxon>Eukaryota</taxon>
        <taxon>Fungi</taxon>
        <taxon>Dikarya</taxon>
        <taxon>Ascomycota</taxon>
        <taxon>Pezizomycotina</taxon>
        <taxon>Eurotiomycetes</taxon>
        <taxon>Eurotiomycetidae</taxon>
        <taxon>Eurotiales</taxon>
        <taxon>Aspergillaceae</taxon>
        <taxon>Aspergillus</taxon>
        <taxon>Aspergillus subgen. Circumdati</taxon>
    </lineage>
</organism>
<proteinExistence type="predicted"/>
<dbReference type="GO" id="GO:0016020">
    <property type="term" value="C:membrane"/>
    <property type="evidence" value="ECO:0007669"/>
    <property type="project" value="UniProtKB-SubCell"/>
</dbReference>
<feature type="compositionally biased region" description="Acidic residues" evidence="5">
    <location>
        <begin position="42"/>
        <end position="58"/>
    </location>
</feature>
<dbReference type="Proteomes" id="UP000248423">
    <property type="component" value="Unassembled WGS sequence"/>
</dbReference>
<sequence length="122" mass="13720">MCTSITTNTHSSEDTPDSEDPNNHNPPDIEKYQPYAGHAHLDDDDNDDDDDDDDDDWETLSGTTSPRDRRSVVVLCAACYVAFAILSFFSAAYYFWCLMPCTYLFSLLFLNFSSSSSLLFSS</sequence>
<keyword evidence="3 6" id="KW-1133">Transmembrane helix</keyword>
<accession>A0A319EIY8</accession>
<keyword evidence="8" id="KW-1185">Reference proteome</keyword>
<name>A0A319EIY8_ASPSB</name>
<evidence type="ECO:0000313" key="8">
    <source>
        <dbReference type="Proteomes" id="UP000248423"/>
    </source>
</evidence>
<evidence type="ECO:0000256" key="3">
    <source>
        <dbReference type="ARBA" id="ARBA00022989"/>
    </source>
</evidence>
<dbReference type="VEuPathDB" id="FungiDB:BO78DRAFT_394395"/>
<dbReference type="GO" id="GO:0004930">
    <property type="term" value="F:G protein-coupled receptor activity"/>
    <property type="evidence" value="ECO:0007669"/>
    <property type="project" value="InterPro"/>
</dbReference>
<comment type="subcellular location">
    <subcellularLocation>
        <location evidence="1">Membrane</location>
        <topology evidence="1">Multi-pass membrane protein</topology>
    </subcellularLocation>
</comment>
<dbReference type="Pfam" id="PF00002">
    <property type="entry name" value="7tm_2"/>
    <property type="match status" value="1"/>
</dbReference>
<dbReference type="EMBL" id="KZ826323">
    <property type="protein sequence ID" value="PYI10287.1"/>
    <property type="molecule type" value="Genomic_DNA"/>
</dbReference>
<feature type="region of interest" description="Disordered" evidence="5">
    <location>
        <begin position="1"/>
        <end position="65"/>
    </location>
</feature>
<feature type="transmembrane region" description="Helical" evidence="6">
    <location>
        <begin position="72"/>
        <end position="96"/>
    </location>
</feature>
<evidence type="ECO:0000256" key="5">
    <source>
        <dbReference type="SAM" id="MobiDB-lite"/>
    </source>
</evidence>
<evidence type="ECO:0000256" key="1">
    <source>
        <dbReference type="ARBA" id="ARBA00004141"/>
    </source>
</evidence>
<dbReference type="AlphaFoldDB" id="A0A319EIY8"/>
<dbReference type="OrthoDB" id="4503624at2759"/>
<dbReference type="InterPro" id="IPR000832">
    <property type="entry name" value="GPCR_2_secretin-like"/>
</dbReference>